<feature type="domain" description="HMG box" evidence="4">
    <location>
        <begin position="537"/>
        <end position="605"/>
    </location>
</feature>
<keyword evidence="5" id="KW-1185">Reference proteome</keyword>
<evidence type="ECO:0000256" key="2">
    <source>
        <dbReference type="PROSITE-ProRule" id="PRU00267"/>
    </source>
</evidence>
<dbReference type="SUPFAM" id="SSF47095">
    <property type="entry name" value="HMG-box"/>
    <property type="match status" value="1"/>
</dbReference>
<feature type="compositionally biased region" description="Low complexity" evidence="3">
    <location>
        <begin position="448"/>
        <end position="463"/>
    </location>
</feature>
<dbReference type="PROSITE" id="PS50118">
    <property type="entry name" value="HMG_BOX_2"/>
    <property type="match status" value="1"/>
</dbReference>
<feature type="region of interest" description="Disordered" evidence="3">
    <location>
        <begin position="594"/>
        <end position="616"/>
    </location>
</feature>
<dbReference type="RefSeq" id="XP_012888042.1">
    <property type="nucleotide sequence ID" value="XM_013032588.1"/>
</dbReference>
<dbReference type="GO" id="GO:0003677">
    <property type="term" value="F:DNA binding"/>
    <property type="evidence" value="ECO:0007669"/>
    <property type="project" value="UniProtKB-UniRule"/>
</dbReference>
<dbReference type="SMART" id="SM00398">
    <property type="entry name" value="HMG"/>
    <property type="match status" value="1"/>
</dbReference>
<dbReference type="PANTHER" id="PTHR47658">
    <property type="entry name" value="HIGH MOBILITY GROUP B PROTEIN 12-RELATED"/>
    <property type="match status" value="1"/>
</dbReference>
<dbReference type="Proteomes" id="UP000081671">
    <property type="component" value="Unplaced"/>
</dbReference>
<proteinExistence type="predicted"/>
<dbReference type="PANTHER" id="PTHR47658:SF1">
    <property type="entry name" value="MEIOSIS INITIATOR PROTEIN"/>
    <property type="match status" value="1"/>
</dbReference>
<evidence type="ECO:0000256" key="3">
    <source>
        <dbReference type="SAM" id="MobiDB-lite"/>
    </source>
</evidence>
<dbReference type="Gene3D" id="1.10.30.10">
    <property type="entry name" value="High mobility group box domain"/>
    <property type="match status" value="1"/>
</dbReference>
<feature type="region of interest" description="Disordered" evidence="3">
    <location>
        <begin position="412"/>
        <end position="531"/>
    </location>
</feature>
<dbReference type="InterPro" id="IPR036910">
    <property type="entry name" value="HMG_box_dom_sf"/>
</dbReference>
<dbReference type="CTD" id="388553"/>
<gene>
    <name evidence="6" type="primary">Bhmg1</name>
</gene>
<evidence type="ECO:0000259" key="4">
    <source>
        <dbReference type="PROSITE" id="PS50118"/>
    </source>
</evidence>
<evidence type="ECO:0000256" key="1">
    <source>
        <dbReference type="ARBA" id="ARBA00023242"/>
    </source>
</evidence>
<dbReference type="InParanoid" id="A0A1S3GJ52"/>
<feature type="DNA-binding region" description="HMG box" evidence="2">
    <location>
        <begin position="537"/>
        <end position="605"/>
    </location>
</feature>
<accession>A0A1S3GJ52</accession>
<keyword evidence="1 2" id="KW-0539">Nucleus</keyword>
<evidence type="ECO:0000313" key="5">
    <source>
        <dbReference type="Proteomes" id="UP000081671"/>
    </source>
</evidence>
<dbReference type="InterPro" id="IPR009071">
    <property type="entry name" value="HMG_box_dom"/>
</dbReference>
<dbReference type="CDD" id="cd00083">
    <property type="entry name" value="bHLH_SF"/>
    <property type="match status" value="1"/>
</dbReference>
<organism evidence="5 6">
    <name type="scientific">Dipodomys ordii</name>
    <name type="common">Ord's kangaroo rat</name>
    <dbReference type="NCBI Taxonomy" id="10020"/>
    <lineage>
        <taxon>Eukaryota</taxon>
        <taxon>Metazoa</taxon>
        <taxon>Chordata</taxon>
        <taxon>Craniata</taxon>
        <taxon>Vertebrata</taxon>
        <taxon>Euteleostomi</taxon>
        <taxon>Mammalia</taxon>
        <taxon>Eutheria</taxon>
        <taxon>Euarchontoglires</taxon>
        <taxon>Glires</taxon>
        <taxon>Rodentia</taxon>
        <taxon>Castorimorpha</taxon>
        <taxon>Heteromyidae</taxon>
        <taxon>Dipodomyinae</taxon>
        <taxon>Dipodomys</taxon>
    </lineage>
</organism>
<feature type="compositionally biased region" description="Acidic residues" evidence="3">
    <location>
        <begin position="464"/>
        <end position="480"/>
    </location>
</feature>
<dbReference type="FunCoup" id="A0A1S3GJ52">
    <property type="interactions" value="455"/>
</dbReference>
<dbReference type="AlphaFoldDB" id="A0A1S3GJ52"/>
<name>A0A1S3GJ52_DIPOR</name>
<evidence type="ECO:0000313" key="6">
    <source>
        <dbReference type="RefSeq" id="XP_012888042.1"/>
    </source>
</evidence>
<dbReference type="GeneID" id="105997992"/>
<dbReference type="CDD" id="cd21977">
    <property type="entry name" value="HMG-box_BHMG1"/>
    <property type="match status" value="1"/>
</dbReference>
<protein>
    <submittedName>
        <fullName evidence="6">Basic helix-loop-helix and HMG box domain-containing protein 1</fullName>
    </submittedName>
</protein>
<feature type="compositionally biased region" description="Basic residues" evidence="3">
    <location>
        <begin position="510"/>
        <end position="522"/>
    </location>
</feature>
<dbReference type="GO" id="GO:0005634">
    <property type="term" value="C:nucleus"/>
    <property type="evidence" value="ECO:0007669"/>
    <property type="project" value="UniProtKB-UniRule"/>
</dbReference>
<dbReference type="OrthoDB" id="1919336at2759"/>
<keyword evidence="2" id="KW-0238">DNA-binding</keyword>
<dbReference type="Pfam" id="PF00505">
    <property type="entry name" value="HMG_box"/>
    <property type="match status" value="1"/>
</dbReference>
<sequence>MYTLSGAPRNPPGALTIPARRGCLDYAGLPHSLLYSLPFRGPERGAQGLETERAFECEAGSSFGASPLKSGLWKALFRGALGNLGSLGVCVWRNEKKNHTSKLRELALLLPISQKSGTKKHTKKEILLHVLNYIRYLQSSINVVQTLIGCHISSRGVGAAEPTWEPTTPGRQENVLDQERKSDTVSFILPPALEQQDGPQMLRRSLDLHKPEEGETTFPDQREENLGVTTTPPKCLDLCNPLPAALSSLQDGGEEGIFQLVVQDLAENIDSYDFTNLCAIDNAKDHEPKADEEAQRAVETAFLFNKVHISPRQMLISSEELDKEILGANIWLPAWETKDDPSETPLVLELPQSNTWGATGYASDSLALSPLFFSSPSKVLPEPILQDDTFYLTEGLLEDAFLQLESLPSPCSPKAPLGKDGPSWAPQEFPGSSSQSWPCTPPDQCYLSLSDSSETSSGSTSEDTATDTESMWEQEEDLQADPEGMQSSSNEDDCAWTPSRQALNPPWGRRTAKKNRAHRVPGRPKENKKAPCPAQAKKKCVNGFIMFCRMNRKQYIRACPGTASTAATKELAQLWRMMSLKERRPYCTKARRFSRQHNRVVKQENSSSEDDEDWEMPKPFYQLLAQRACVPPEPTSPPKPGHQ</sequence>
<dbReference type="KEGG" id="dord:105997992"/>
<reference evidence="6" key="1">
    <citation type="submission" date="2025-08" db="UniProtKB">
        <authorList>
            <consortium name="RefSeq"/>
        </authorList>
    </citation>
    <scope>IDENTIFICATION</scope>
    <source>
        <tissue evidence="6">Kidney</tissue>
    </source>
</reference>